<protein>
    <submittedName>
        <fullName evidence="1">Uncharacterized protein</fullName>
    </submittedName>
</protein>
<dbReference type="EMBL" id="CABFNS010000702">
    <property type="protein sequence ID" value="VUC23281.1"/>
    <property type="molecule type" value="Genomic_DNA"/>
</dbReference>
<evidence type="ECO:0000313" key="2">
    <source>
        <dbReference type="Proteomes" id="UP000766486"/>
    </source>
</evidence>
<dbReference type="Proteomes" id="UP000766486">
    <property type="component" value="Unassembled WGS sequence"/>
</dbReference>
<sequence length="91" mass="9924">MGLECWRFDRVVEETTRPAGAVGGGSWYAGGTHHRRNLKVLAASIMQLCTKYPLIAGPSPIISDFAECAGDKEEIKATDTVFRQSIGELLK</sequence>
<reference evidence="1 2" key="1">
    <citation type="submission" date="2019-06" db="EMBL/GenBank/DDBJ databases">
        <authorList>
            <person name="Broberg M."/>
        </authorList>
    </citation>
    <scope>NUCLEOTIDE SEQUENCE [LARGE SCALE GENOMIC DNA]</scope>
</reference>
<proteinExistence type="predicted"/>
<comment type="caution">
    <text evidence="1">The sequence shown here is derived from an EMBL/GenBank/DDBJ whole genome shotgun (WGS) entry which is preliminary data.</text>
</comment>
<name>A0ABY6TX67_BIOOC</name>
<keyword evidence="2" id="KW-1185">Reference proteome</keyword>
<accession>A0ABY6TX67</accession>
<evidence type="ECO:0000313" key="1">
    <source>
        <dbReference type="EMBL" id="VUC23281.1"/>
    </source>
</evidence>
<organism evidence="1 2">
    <name type="scientific">Bionectria ochroleuca</name>
    <name type="common">Gliocladium roseum</name>
    <dbReference type="NCBI Taxonomy" id="29856"/>
    <lineage>
        <taxon>Eukaryota</taxon>
        <taxon>Fungi</taxon>
        <taxon>Dikarya</taxon>
        <taxon>Ascomycota</taxon>
        <taxon>Pezizomycotina</taxon>
        <taxon>Sordariomycetes</taxon>
        <taxon>Hypocreomycetidae</taxon>
        <taxon>Hypocreales</taxon>
        <taxon>Bionectriaceae</taxon>
        <taxon>Clonostachys</taxon>
    </lineage>
</organism>
<gene>
    <name evidence="1" type="ORF">CLO192961_LOCUS110746</name>
</gene>